<dbReference type="Gene3D" id="1.10.10.10">
    <property type="entry name" value="Winged helix-like DNA-binding domain superfamily/Winged helix DNA-binding domain"/>
    <property type="match status" value="1"/>
</dbReference>
<dbReference type="PANTHER" id="PTHR33164">
    <property type="entry name" value="TRANSCRIPTIONAL REGULATOR, MARR FAMILY"/>
    <property type="match status" value="1"/>
</dbReference>
<dbReference type="InterPro" id="IPR023187">
    <property type="entry name" value="Tscrpt_reg_MarR-type_CS"/>
</dbReference>
<evidence type="ECO:0000256" key="4">
    <source>
        <dbReference type="SAM" id="MobiDB-lite"/>
    </source>
</evidence>
<sequence length="237" mass="26329">MIRPRSRVAAPTSVADYTIPSASGMVATMDDTDGKARTRDRTDHKRGPKAAPPKAPAQARLGRRREEIDLPGGFDTDASERHLMRYRRASGDSTDDGLFRVTRAIVVAGRLWRKVANDRIKALNQTMARWETLFHVAYSDAALTQGDLARLISVEGPTMVRMLDALARDGLIEREQSTEDRRVTLNRITPAGQKAIEDIMAITNELRGDVLAGIEPEKLSVTVDVLTRILKRLDAMR</sequence>
<dbReference type="InterPro" id="IPR039422">
    <property type="entry name" value="MarR/SlyA-like"/>
</dbReference>
<keyword evidence="7" id="KW-1185">Reference proteome</keyword>
<evidence type="ECO:0000313" key="7">
    <source>
        <dbReference type="Proteomes" id="UP001595683"/>
    </source>
</evidence>
<dbReference type="PROSITE" id="PS01117">
    <property type="entry name" value="HTH_MARR_1"/>
    <property type="match status" value="1"/>
</dbReference>
<keyword evidence="2" id="KW-0238">DNA-binding</keyword>
<feature type="domain" description="HTH marR-type" evidence="5">
    <location>
        <begin position="95"/>
        <end position="235"/>
    </location>
</feature>
<evidence type="ECO:0000256" key="2">
    <source>
        <dbReference type="ARBA" id="ARBA00023125"/>
    </source>
</evidence>
<keyword evidence="1" id="KW-0805">Transcription regulation</keyword>
<dbReference type="PRINTS" id="PR00598">
    <property type="entry name" value="HTHMARR"/>
</dbReference>
<evidence type="ECO:0000256" key="3">
    <source>
        <dbReference type="ARBA" id="ARBA00023163"/>
    </source>
</evidence>
<dbReference type="PANTHER" id="PTHR33164:SF64">
    <property type="entry name" value="TRANSCRIPTIONAL REGULATOR SLYA"/>
    <property type="match status" value="1"/>
</dbReference>
<organism evidence="6 7">
    <name type="scientific">Novosphingobium pokkalii</name>
    <dbReference type="NCBI Taxonomy" id="1770194"/>
    <lineage>
        <taxon>Bacteria</taxon>
        <taxon>Pseudomonadati</taxon>
        <taxon>Pseudomonadota</taxon>
        <taxon>Alphaproteobacteria</taxon>
        <taxon>Sphingomonadales</taxon>
        <taxon>Sphingomonadaceae</taxon>
        <taxon>Novosphingobium</taxon>
    </lineage>
</organism>
<keyword evidence="3" id="KW-0804">Transcription</keyword>
<dbReference type="SUPFAM" id="SSF46785">
    <property type="entry name" value="Winged helix' DNA-binding domain"/>
    <property type="match status" value="1"/>
</dbReference>
<accession>A0ABV7V993</accession>
<evidence type="ECO:0000259" key="5">
    <source>
        <dbReference type="PROSITE" id="PS50995"/>
    </source>
</evidence>
<proteinExistence type="predicted"/>
<protein>
    <submittedName>
        <fullName evidence="6">MarR family winged helix-turn-helix transcriptional regulator</fullName>
    </submittedName>
</protein>
<gene>
    <name evidence="6" type="ORF">ACFOOT_18570</name>
</gene>
<dbReference type="RefSeq" id="WP_379541530.1">
    <property type="nucleotide sequence ID" value="NZ_JBHRYE010000044.1"/>
</dbReference>
<dbReference type="InterPro" id="IPR000835">
    <property type="entry name" value="HTH_MarR-typ"/>
</dbReference>
<evidence type="ECO:0000256" key="1">
    <source>
        <dbReference type="ARBA" id="ARBA00023015"/>
    </source>
</evidence>
<feature type="compositionally biased region" description="Basic and acidic residues" evidence="4">
    <location>
        <begin position="32"/>
        <end position="45"/>
    </location>
</feature>
<dbReference type="InterPro" id="IPR036390">
    <property type="entry name" value="WH_DNA-bd_sf"/>
</dbReference>
<dbReference type="InterPro" id="IPR036388">
    <property type="entry name" value="WH-like_DNA-bd_sf"/>
</dbReference>
<comment type="caution">
    <text evidence="6">The sequence shown here is derived from an EMBL/GenBank/DDBJ whole genome shotgun (WGS) entry which is preliminary data.</text>
</comment>
<dbReference type="SMART" id="SM00347">
    <property type="entry name" value="HTH_MARR"/>
    <property type="match status" value="1"/>
</dbReference>
<dbReference type="Proteomes" id="UP001595683">
    <property type="component" value="Unassembled WGS sequence"/>
</dbReference>
<reference evidence="7" key="1">
    <citation type="journal article" date="2019" name="Int. J. Syst. Evol. Microbiol.">
        <title>The Global Catalogue of Microorganisms (GCM) 10K type strain sequencing project: providing services to taxonomists for standard genome sequencing and annotation.</title>
        <authorList>
            <consortium name="The Broad Institute Genomics Platform"/>
            <consortium name="The Broad Institute Genome Sequencing Center for Infectious Disease"/>
            <person name="Wu L."/>
            <person name="Ma J."/>
        </authorList>
    </citation>
    <scope>NUCLEOTIDE SEQUENCE [LARGE SCALE GENOMIC DNA]</scope>
    <source>
        <strain evidence="7">KCTC 42224</strain>
    </source>
</reference>
<dbReference type="EMBL" id="JBHRYE010000044">
    <property type="protein sequence ID" value="MFC3673431.1"/>
    <property type="molecule type" value="Genomic_DNA"/>
</dbReference>
<name>A0ABV7V993_9SPHN</name>
<feature type="region of interest" description="Disordered" evidence="4">
    <location>
        <begin position="1"/>
        <end position="76"/>
    </location>
</feature>
<dbReference type="PROSITE" id="PS50995">
    <property type="entry name" value="HTH_MARR_2"/>
    <property type="match status" value="1"/>
</dbReference>
<dbReference type="Pfam" id="PF01047">
    <property type="entry name" value="MarR"/>
    <property type="match status" value="1"/>
</dbReference>
<evidence type="ECO:0000313" key="6">
    <source>
        <dbReference type="EMBL" id="MFC3673431.1"/>
    </source>
</evidence>